<feature type="region of interest" description="Disordered" evidence="1">
    <location>
        <begin position="46"/>
        <end position="113"/>
    </location>
</feature>
<keyword evidence="3" id="KW-1185">Reference proteome</keyword>
<feature type="compositionally biased region" description="Polar residues" evidence="1">
    <location>
        <begin position="101"/>
        <end position="113"/>
    </location>
</feature>
<organism evidence="2 3">
    <name type="scientific">Aspergillus granulosus</name>
    <dbReference type="NCBI Taxonomy" id="176169"/>
    <lineage>
        <taxon>Eukaryota</taxon>
        <taxon>Fungi</taxon>
        <taxon>Dikarya</taxon>
        <taxon>Ascomycota</taxon>
        <taxon>Pezizomycotina</taxon>
        <taxon>Eurotiomycetes</taxon>
        <taxon>Eurotiomycetidae</taxon>
        <taxon>Eurotiales</taxon>
        <taxon>Aspergillaceae</taxon>
        <taxon>Aspergillus</taxon>
        <taxon>Aspergillus subgen. Nidulantes</taxon>
    </lineage>
</organism>
<proteinExistence type="predicted"/>
<sequence>MTATTNQEHEDSSNDIGQTKEQIDIPSHQFTTDDCFKCSLTIATQPVSGNGHGPMGQTPNSSNSGENTALRDYAMRLMQTEREDKKKLLAARREESRNAGVRSTTSVNDHSKL</sequence>
<reference evidence="2 3" key="1">
    <citation type="submission" date="2024-07" db="EMBL/GenBank/DDBJ databases">
        <title>Section-level genome sequencing and comparative genomics of Aspergillus sections Usti and Cavernicolus.</title>
        <authorList>
            <consortium name="Lawrence Berkeley National Laboratory"/>
            <person name="Nybo J.L."/>
            <person name="Vesth T.C."/>
            <person name="Theobald S."/>
            <person name="Frisvad J.C."/>
            <person name="Larsen T.O."/>
            <person name="Kjaerboelling I."/>
            <person name="Rothschild-Mancinelli K."/>
            <person name="Lyhne E.K."/>
            <person name="Kogle M.E."/>
            <person name="Barry K."/>
            <person name="Clum A."/>
            <person name="Na H."/>
            <person name="Ledsgaard L."/>
            <person name="Lin J."/>
            <person name="Lipzen A."/>
            <person name="Kuo A."/>
            <person name="Riley R."/>
            <person name="Mondo S."/>
            <person name="Labutti K."/>
            <person name="Haridas S."/>
            <person name="Pangalinan J."/>
            <person name="Salamov A.A."/>
            <person name="Simmons B.A."/>
            <person name="Magnuson J.K."/>
            <person name="Chen J."/>
            <person name="Drula E."/>
            <person name="Henrissat B."/>
            <person name="Wiebenga A."/>
            <person name="Lubbers R.J."/>
            <person name="Gomes A.C."/>
            <person name="Makela M.R."/>
            <person name="Stajich J."/>
            <person name="Grigoriev I.V."/>
            <person name="Mortensen U.H."/>
            <person name="De Vries R.P."/>
            <person name="Baker S.E."/>
            <person name="Andersen M.R."/>
        </authorList>
    </citation>
    <scope>NUCLEOTIDE SEQUENCE [LARGE SCALE GENOMIC DNA]</scope>
    <source>
        <strain evidence="2 3">CBS 588.65</strain>
    </source>
</reference>
<feature type="compositionally biased region" description="Polar residues" evidence="1">
    <location>
        <begin position="57"/>
        <end position="67"/>
    </location>
</feature>
<evidence type="ECO:0000256" key="1">
    <source>
        <dbReference type="SAM" id="MobiDB-lite"/>
    </source>
</evidence>
<dbReference type="Proteomes" id="UP001610334">
    <property type="component" value="Unassembled WGS sequence"/>
</dbReference>
<protein>
    <submittedName>
        <fullName evidence="2">Uncharacterized protein</fullName>
    </submittedName>
</protein>
<feature type="compositionally biased region" description="Basic and acidic residues" evidence="1">
    <location>
        <begin position="79"/>
        <end position="97"/>
    </location>
</feature>
<name>A0ABR4HIK6_9EURO</name>
<comment type="caution">
    <text evidence="2">The sequence shown here is derived from an EMBL/GenBank/DDBJ whole genome shotgun (WGS) entry which is preliminary data.</text>
</comment>
<evidence type="ECO:0000313" key="2">
    <source>
        <dbReference type="EMBL" id="KAL2815305.1"/>
    </source>
</evidence>
<evidence type="ECO:0000313" key="3">
    <source>
        <dbReference type="Proteomes" id="UP001610334"/>
    </source>
</evidence>
<accession>A0ABR4HIK6</accession>
<feature type="region of interest" description="Disordered" evidence="1">
    <location>
        <begin position="1"/>
        <end position="27"/>
    </location>
</feature>
<gene>
    <name evidence="2" type="ORF">BJX63DRAFT_430824</name>
</gene>
<dbReference type="EMBL" id="JBFXLT010000028">
    <property type="protein sequence ID" value="KAL2815305.1"/>
    <property type="molecule type" value="Genomic_DNA"/>
</dbReference>